<gene>
    <name evidence="2" type="ORF">F53441_8099</name>
</gene>
<accession>A0A8H4KFU5</accession>
<reference evidence="2" key="1">
    <citation type="submission" date="2020-01" db="EMBL/GenBank/DDBJ databases">
        <title>Identification and distribution of gene clusters putatively required for synthesis of sphingolipid metabolism inhibitors in phylogenetically diverse species of the filamentous fungus Fusarium.</title>
        <authorList>
            <person name="Kim H.-S."/>
            <person name="Busman M."/>
            <person name="Brown D.W."/>
            <person name="Divon H."/>
            <person name="Uhlig S."/>
            <person name="Proctor R.H."/>
        </authorList>
    </citation>
    <scope>NUCLEOTIDE SEQUENCE</scope>
    <source>
        <strain evidence="2">NRRL 53441</strain>
    </source>
</reference>
<keyword evidence="1" id="KW-0040">ANK repeat</keyword>
<dbReference type="Pfam" id="PF00023">
    <property type="entry name" value="Ank"/>
    <property type="match status" value="1"/>
</dbReference>
<evidence type="ECO:0008006" key="4">
    <source>
        <dbReference type="Google" id="ProtNLM"/>
    </source>
</evidence>
<comment type="caution">
    <text evidence="2">The sequence shown here is derived from an EMBL/GenBank/DDBJ whole genome shotgun (WGS) entry which is preliminary data.</text>
</comment>
<evidence type="ECO:0000313" key="3">
    <source>
        <dbReference type="Proteomes" id="UP000605986"/>
    </source>
</evidence>
<protein>
    <recommendedName>
        <fullName evidence="4">F-box domain-containing protein</fullName>
    </recommendedName>
</protein>
<dbReference type="Proteomes" id="UP000605986">
    <property type="component" value="Unassembled WGS sequence"/>
</dbReference>
<dbReference type="EMBL" id="JAADJG010000334">
    <property type="protein sequence ID" value="KAF4448513.1"/>
    <property type="molecule type" value="Genomic_DNA"/>
</dbReference>
<sequence length="306" mass="35193">MESQQPFPPSKLFQFPDELLINILWFTDSVNDAVNLARTCKPLYFRLMTEIWKVAGRESDWSYMFEAIRDNNFSSFKNWLAIAPVDHRSSGVELRPLHMAVMYYRPAMVKLILNFGANPNFIESDILCGWGEVDWISPLHHAVKATLAPRVSHWGANATRNIWRHPCYFDILMKNPEFLAAAHQRVGTNLNEIDILRNLDQILDDAGESVPKRGLRKKRKQKRMPLPRRWELQSKGRQIITALRQAGANESALGAEELFPGAAETFPAKYHELCRSLIGEKEREHLDNIEVGDSCCDRHKVLEKSL</sequence>
<dbReference type="OrthoDB" id="4974265at2759"/>
<keyword evidence="3" id="KW-1185">Reference proteome</keyword>
<feature type="repeat" description="ANK" evidence="1">
    <location>
        <begin position="96"/>
        <end position="124"/>
    </location>
</feature>
<evidence type="ECO:0000313" key="2">
    <source>
        <dbReference type="EMBL" id="KAF4448513.1"/>
    </source>
</evidence>
<name>A0A8H4KFU5_9HYPO</name>
<dbReference type="AlphaFoldDB" id="A0A8H4KFU5"/>
<proteinExistence type="predicted"/>
<evidence type="ECO:0000256" key="1">
    <source>
        <dbReference type="PROSITE-ProRule" id="PRU00023"/>
    </source>
</evidence>
<dbReference type="Gene3D" id="1.25.40.20">
    <property type="entry name" value="Ankyrin repeat-containing domain"/>
    <property type="match status" value="1"/>
</dbReference>
<dbReference type="SUPFAM" id="SSF48403">
    <property type="entry name" value="Ankyrin repeat"/>
    <property type="match status" value="1"/>
</dbReference>
<organism evidence="2 3">
    <name type="scientific">Fusarium austroafricanum</name>
    <dbReference type="NCBI Taxonomy" id="2364996"/>
    <lineage>
        <taxon>Eukaryota</taxon>
        <taxon>Fungi</taxon>
        <taxon>Dikarya</taxon>
        <taxon>Ascomycota</taxon>
        <taxon>Pezizomycotina</taxon>
        <taxon>Sordariomycetes</taxon>
        <taxon>Hypocreomycetidae</taxon>
        <taxon>Hypocreales</taxon>
        <taxon>Nectriaceae</taxon>
        <taxon>Fusarium</taxon>
        <taxon>Fusarium concolor species complex</taxon>
    </lineage>
</organism>
<dbReference type="InterPro" id="IPR036047">
    <property type="entry name" value="F-box-like_dom_sf"/>
</dbReference>
<dbReference type="InterPro" id="IPR002110">
    <property type="entry name" value="Ankyrin_rpt"/>
</dbReference>
<dbReference type="InterPro" id="IPR036770">
    <property type="entry name" value="Ankyrin_rpt-contain_sf"/>
</dbReference>
<dbReference type="PROSITE" id="PS50088">
    <property type="entry name" value="ANK_REPEAT"/>
    <property type="match status" value="1"/>
</dbReference>
<dbReference type="SUPFAM" id="SSF81383">
    <property type="entry name" value="F-box domain"/>
    <property type="match status" value="1"/>
</dbReference>